<accession>A0A2P2J8S1</accession>
<feature type="region of interest" description="Disordered" evidence="8">
    <location>
        <begin position="189"/>
        <end position="212"/>
    </location>
</feature>
<evidence type="ECO:0000256" key="2">
    <source>
        <dbReference type="ARBA" id="ARBA00004180"/>
    </source>
</evidence>
<dbReference type="GO" id="GO:0006886">
    <property type="term" value="P:intracellular protein transport"/>
    <property type="evidence" value="ECO:0007669"/>
    <property type="project" value="InterPro"/>
</dbReference>
<evidence type="ECO:0000256" key="4">
    <source>
        <dbReference type="ARBA" id="ARBA00023136"/>
    </source>
</evidence>
<evidence type="ECO:0000256" key="7">
    <source>
        <dbReference type="RuleBase" id="RU363137"/>
    </source>
</evidence>
<protein>
    <recommendedName>
        <fullName evidence="7">Clathrin light chain</fullName>
    </recommendedName>
</protein>
<dbReference type="InterPro" id="IPR000996">
    <property type="entry name" value="Clathrin_L-chain"/>
</dbReference>
<evidence type="ECO:0000256" key="5">
    <source>
        <dbReference type="ARBA" id="ARBA00023176"/>
    </source>
</evidence>
<comment type="function">
    <text evidence="1 7">Clathrin is the major protein of the polyhedral coat of coated pits and vesicles.</text>
</comment>
<comment type="subcellular location">
    <subcellularLocation>
        <location evidence="2 7">Cytoplasmic vesicle membrane</location>
        <topology evidence="2 7">Peripheral membrane protein</topology>
        <orientation evidence="2 7">Cytoplasmic side</orientation>
    </subcellularLocation>
    <subcellularLocation>
        <location evidence="7">Membrane</location>
        <location evidence="7">Coated pit</location>
        <topology evidence="7">Peripheral membrane protein</topology>
        <orientation evidence="7">Cytoplasmic side</orientation>
    </subcellularLocation>
    <text evidence="7">Cytoplasmic face of coated pits and vesicles.</text>
</comment>
<organism evidence="9">
    <name type="scientific">Rhizophora mucronata</name>
    <name type="common">Asiatic mangrove</name>
    <dbReference type="NCBI Taxonomy" id="61149"/>
    <lineage>
        <taxon>Eukaryota</taxon>
        <taxon>Viridiplantae</taxon>
        <taxon>Streptophyta</taxon>
        <taxon>Embryophyta</taxon>
        <taxon>Tracheophyta</taxon>
        <taxon>Spermatophyta</taxon>
        <taxon>Magnoliopsida</taxon>
        <taxon>eudicotyledons</taxon>
        <taxon>Gunneridae</taxon>
        <taxon>Pentapetalae</taxon>
        <taxon>rosids</taxon>
        <taxon>fabids</taxon>
        <taxon>Malpighiales</taxon>
        <taxon>Rhizophoraceae</taxon>
        <taxon>Rhizophora</taxon>
    </lineage>
</organism>
<keyword evidence="4 7" id="KW-0472">Membrane</keyword>
<evidence type="ECO:0000256" key="6">
    <source>
        <dbReference type="ARBA" id="ARBA00023329"/>
    </source>
</evidence>
<evidence type="ECO:0000256" key="8">
    <source>
        <dbReference type="SAM" id="MobiDB-lite"/>
    </source>
</evidence>
<dbReference type="GO" id="GO:0030132">
    <property type="term" value="C:clathrin coat of coated pit"/>
    <property type="evidence" value="ECO:0007669"/>
    <property type="project" value="InterPro"/>
</dbReference>
<name>A0A2P2J8S1_RHIMU</name>
<reference evidence="9" key="1">
    <citation type="submission" date="2018-02" db="EMBL/GenBank/DDBJ databases">
        <title>Rhizophora mucronata_Transcriptome.</title>
        <authorList>
            <person name="Meera S.P."/>
            <person name="Sreeshan A."/>
            <person name="Augustine A."/>
        </authorList>
    </citation>
    <scope>NUCLEOTIDE SEQUENCE</scope>
    <source>
        <tissue evidence="9">Leaf</tissue>
    </source>
</reference>
<dbReference type="Pfam" id="PF01086">
    <property type="entry name" value="Clathrin_lg_ch"/>
    <property type="match status" value="1"/>
</dbReference>
<dbReference type="EMBL" id="GGEC01009389">
    <property type="protein sequence ID" value="MBW89872.1"/>
    <property type="molecule type" value="Transcribed_RNA"/>
</dbReference>
<dbReference type="GO" id="GO:0030130">
    <property type="term" value="C:clathrin coat of trans-Golgi network vesicle"/>
    <property type="evidence" value="ECO:0007669"/>
    <property type="project" value="InterPro"/>
</dbReference>
<dbReference type="AlphaFoldDB" id="A0A2P2J8S1"/>
<evidence type="ECO:0000313" key="9">
    <source>
        <dbReference type="EMBL" id="MBW89872.1"/>
    </source>
</evidence>
<dbReference type="PANTHER" id="PTHR10639">
    <property type="entry name" value="CLATHRIN LIGHT CHAIN"/>
    <property type="match status" value="1"/>
</dbReference>
<keyword evidence="5 7" id="KW-0168">Coated pit</keyword>
<feature type="compositionally biased region" description="Basic and acidic residues" evidence="8">
    <location>
        <begin position="189"/>
        <end position="198"/>
    </location>
</feature>
<comment type="similarity">
    <text evidence="3 7">Belongs to the clathrin light chain family.</text>
</comment>
<evidence type="ECO:0000256" key="1">
    <source>
        <dbReference type="ARBA" id="ARBA00003913"/>
    </source>
</evidence>
<feature type="region of interest" description="Disordered" evidence="8">
    <location>
        <begin position="226"/>
        <end position="249"/>
    </location>
</feature>
<sequence>MQNPMASFANLFEDDSVPQTGWTRSFVDDDAYGAYNSQRFDSFYGGSDILESQPPIYGAGSEFASEDDRKGFDGDLGGSDRPILSPPSEMGAEEGVALREWRRLNAMRLEEKEKIEKDLLRQIVEEADEYKVEFQRKREIACEKNKATNREKEKLFLTNQEKFHAEADKNYWKLIAELIPNEVPAIEKKREKRNKDSKPAITVIQGPKPGKPAELSRMRQILLKLKHSTPPHLKLSPPPAPSPAKDMNSGNAAVAAASVKAAVVAPEAVAVA</sequence>
<dbReference type="GO" id="GO:0032050">
    <property type="term" value="F:clathrin heavy chain binding"/>
    <property type="evidence" value="ECO:0007669"/>
    <property type="project" value="TreeGrafter"/>
</dbReference>
<dbReference type="GO" id="GO:0072583">
    <property type="term" value="P:clathrin-dependent endocytosis"/>
    <property type="evidence" value="ECO:0007669"/>
    <property type="project" value="TreeGrafter"/>
</dbReference>
<dbReference type="PANTHER" id="PTHR10639:SF24">
    <property type="entry name" value="CLATHRIN LIGHT CHAIN 3"/>
    <property type="match status" value="1"/>
</dbReference>
<dbReference type="GO" id="GO:0005198">
    <property type="term" value="F:structural molecule activity"/>
    <property type="evidence" value="ECO:0007669"/>
    <property type="project" value="InterPro"/>
</dbReference>
<proteinExistence type="inferred from homology"/>
<evidence type="ECO:0000256" key="3">
    <source>
        <dbReference type="ARBA" id="ARBA00005263"/>
    </source>
</evidence>
<keyword evidence="6 7" id="KW-0968">Cytoplasmic vesicle</keyword>
<feature type="region of interest" description="Disordered" evidence="8">
    <location>
        <begin position="55"/>
        <end position="92"/>
    </location>
</feature>